<dbReference type="InterPro" id="IPR042206">
    <property type="entry name" value="CRISPR-assoc_Cas1_C"/>
</dbReference>
<keyword evidence="2 9" id="KW-0479">Metal-binding</keyword>
<accession>A0A075WFV1</accession>
<dbReference type="GO" id="GO:0016787">
    <property type="term" value="F:hydrolase activity"/>
    <property type="evidence" value="ECO:0007669"/>
    <property type="project" value="UniProtKB-KW"/>
</dbReference>
<dbReference type="Gene3D" id="1.20.120.920">
    <property type="entry name" value="CRISPR-associated endonuclease Cas1, C-terminal domain"/>
    <property type="match status" value="1"/>
</dbReference>
<keyword evidence="1 9" id="KW-0540">Nuclease</keyword>
<keyword evidence="6 9" id="KW-0051">Antiviral defense</keyword>
<feature type="binding site" evidence="9">
    <location>
        <position position="254"/>
    </location>
    <ligand>
        <name>Mn(2+)</name>
        <dbReference type="ChEBI" id="CHEBI:29035"/>
    </ligand>
</feature>
<keyword evidence="5 9" id="KW-0460">Magnesium</keyword>
<dbReference type="NCBIfam" id="TIGR00287">
    <property type="entry name" value="cas1"/>
    <property type="match status" value="1"/>
</dbReference>
<dbReference type="CDD" id="cd09636">
    <property type="entry name" value="Cas1_I-II-III"/>
    <property type="match status" value="1"/>
</dbReference>
<dbReference type="KEGG" id="afg:AFULGI_00021380"/>
<dbReference type="HAMAP" id="MF_01470">
    <property type="entry name" value="Cas1"/>
    <property type="match status" value="1"/>
</dbReference>
<keyword evidence="8 9" id="KW-0464">Manganese</keyword>
<dbReference type="Pfam" id="PF01867">
    <property type="entry name" value="Cas_Cas1"/>
    <property type="match status" value="1"/>
</dbReference>
<evidence type="ECO:0000256" key="6">
    <source>
        <dbReference type="ARBA" id="ARBA00023118"/>
    </source>
</evidence>
<evidence type="ECO:0000256" key="4">
    <source>
        <dbReference type="ARBA" id="ARBA00022801"/>
    </source>
</evidence>
<evidence type="ECO:0000313" key="10">
    <source>
        <dbReference type="EMBL" id="AIG98876.1"/>
    </source>
</evidence>
<feature type="binding site" evidence="9">
    <location>
        <position position="168"/>
    </location>
    <ligand>
        <name>Mn(2+)</name>
        <dbReference type="ChEBI" id="CHEBI:29035"/>
    </ligand>
</feature>
<dbReference type="SMR" id="A0A075WFV1"/>
<evidence type="ECO:0000256" key="5">
    <source>
        <dbReference type="ARBA" id="ARBA00022842"/>
    </source>
</evidence>
<evidence type="ECO:0000256" key="7">
    <source>
        <dbReference type="ARBA" id="ARBA00023125"/>
    </source>
</evidence>
<dbReference type="GO" id="GO:0004519">
    <property type="term" value="F:endonuclease activity"/>
    <property type="evidence" value="ECO:0007669"/>
    <property type="project" value="UniProtKB-UniRule"/>
</dbReference>
<keyword evidence="3 9" id="KW-0255">Endonuclease</keyword>
<dbReference type="GO" id="GO:0043571">
    <property type="term" value="P:maintenance of CRISPR repeat elements"/>
    <property type="evidence" value="ECO:0007669"/>
    <property type="project" value="UniProtKB-UniRule"/>
</dbReference>
<dbReference type="InterPro" id="IPR050646">
    <property type="entry name" value="Cas1"/>
</dbReference>
<gene>
    <name evidence="9" type="primary">cas1</name>
    <name evidence="10" type="ORF">AFULGI_00021380</name>
</gene>
<dbReference type="GO" id="GO:0051607">
    <property type="term" value="P:defense response to virus"/>
    <property type="evidence" value="ECO:0007669"/>
    <property type="project" value="UniProtKB-UniRule"/>
</dbReference>
<reference evidence="10 11" key="1">
    <citation type="submission" date="2013-07" db="EMBL/GenBank/DDBJ databases">
        <title>Genome of Archaeoglobus fulgidus.</title>
        <authorList>
            <person name="Fiebig A."/>
            <person name="Birkeland N.-K."/>
        </authorList>
    </citation>
    <scope>NUCLEOTIDE SEQUENCE [LARGE SCALE GENOMIC DNA]</scope>
    <source>
        <strain evidence="10 11">DSM 8774</strain>
    </source>
</reference>
<name>A0A075WFV1_ARCFL</name>
<evidence type="ECO:0000256" key="8">
    <source>
        <dbReference type="ARBA" id="ARBA00023211"/>
    </source>
</evidence>
<dbReference type="Gene3D" id="3.100.10.20">
    <property type="entry name" value="CRISPR-associated endonuclease Cas1, N-terminal domain"/>
    <property type="match status" value="1"/>
</dbReference>
<feature type="binding site" evidence="9">
    <location>
        <position position="239"/>
    </location>
    <ligand>
        <name>Mn(2+)</name>
        <dbReference type="ChEBI" id="CHEBI:29035"/>
    </ligand>
</feature>
<evidence type="ECO:0000313" key="11">
    <source>
        <dbReference type="Proteomes" id="UP000028501"/>
    </source>
</evidence>
<keyword evidence="7 9" id="KW-0238">DNA-binding</keyword>
<evidence type="ECO:0000256" key="1">
    <source>
        <dbReference type="ARBA" id="ARBA00022722"/>
    </source>
</evidence>
<dbReference type="GO" id="GO:0046872">
    <property type="term" value="F:metal ion binding"/>
    <property type="evidence" value="ECO:0007669"/>
    <property type="project" value="UniProtKB-UniRule"/>
</dbReference>
<evidence type="ECO:0000256" key="9">
    <source>
        <dbReference type="HAMAP-Rule" id="MF_01470"/>
    </source>
</evidence>
<dbReference type="EMBL" id="CP006577">
    <property type="protein sequence ID" value="AIG98876.1"/>
    <property type="molecule type" value="Genomic_DNA"/>
</dbReference>
<dbReference type="EC" id="3.1.-.-" evidence="9"/>
<evidence type="ECO:0000256" key="3">
    <source>
        <dbReference type="ARBA" id="ARBA00022759"/>
    </source>
</evidence>
<comment type="similarity">
    <text evidence="9">Belongs to the CRISPR-associated endonuclease Cas1 family.</text>
</comment>
<dbReference type="GeneID" id="24795623"/>
<organism evidence="10 11">
    <name type="scientific">Archaeoglobus fulgidus DSM 8774</name>
    <dbReference type="NCBI Taxonomy" id="1344584"/>
    <lineage>
        <taxon>Archaea</taxon>
        <taxon>Methanobacteriati</taxon>
        <taxon>Methanobacteriota</taxon>
        <taxon>Archaeoglobi</taxon>
        <taxon>Archaeoglobales</taxon>
        <taxon>Archaeoglobaceae</taxon>
        <taxon>Archaeoglobus</taxon>
    </lineage>
</organism>
<dbReference type="Proteomes" id="UP000028501">
    <property type="component" value="Chromosome"/>
</dbReference>
<dbReference type="PANTHER" id="PTHR34353:SF2">
    <property type="entry name" value="CRISPR-ASSOCIATED ENDONUCLEASE CAS1 1"/>
    <property type="match status" value="1"/>
</dbReference>
<dbReference type="HOGENOM" id="CLU_052779_0_0_2"/>
<dbReference type="RefSeq" id="WP_010879371.1">
    <property type="nucleotide sequence ID" value="NZ_CP006577.1"/>
</dbReference>
<dbReference type="AlphaFoldDB" id="A0A075WFV1"/>
<keyword evidence="4 9" id="KW-0378">Hydrolase</keyword>
<comment type="cofactor">
    <cofactor evidence="9">
        <name>Mg(2+)</name>
        <dbReference type="ChEBI" id="CHEBI:18420"/>
    </cofactor>
    <cofactor evidence="9">
        <name>Mn(2+)</name>
        <dbReference type="ChEBI" id="CHEBI:29035"/>
    </cofactor>
</comment>
<dbReference type="GO" id="GO:0003677">
    <property type="term" value="F:DNA binding"/>
    <property type="evidence" value="ECO:0007669"/>
    <property type="project" value="UniProtKB-KW"/>
</dbReference>
<dbReference type="PANTHER" id="PTHR34353">
    <property type="entry name" value="CRISPR-ASSOCIATED ENDONUCLEASE CAS1 1"/>
    <property type="match status" value="1"/>
</dbReference>
<proteinExistence type="inferred from homology"/>
<comment type="subunit">
    <text evidence="9">Homodimer, forms a heterotetramer with a Cas2 homodimer.</text>
</comment>
<dbReference type="InterPro" id="IPR002729">
    <property type="entry name" value="CRISPR-assoc_Cas1"/>
</dbReference>
<protein>
    <recommendedName>
        <fullName evidence="9">CRISPR-associated endonuclease Cas1</fullName>
        <ecNumber evidence="9">3.1.-.-</ecNumber>
    </recommendedName>
</protein>
<evidence type="ECO:0000256" key="2">
    <source>
        <dbReference type="ARBA" id="ARBA00022723"/>
    </source>
</evidence>
<dbReference type="InterPro" id="IPR042211">
    <property type="entry name" value="CRISPR-assoc_Cas1_N"/>
</dbReference>
<sequence length="345" mass="39046">MRLVVDGFGKYLGIENGLIVVKEKGKALRKVRPEDLKQVLIIGKAAISSDAIKLLLKNRVDVVFLDFNGEILGRLSHPLIGTAKTRREQYLAYGDKRGVHLAKEFIKAKMANQMAILTNLAKARKDSNPEVAESLLKAKKEIDACLNELDGVEAEMIDKVRERLLGIEGKASKHYWDAISLVIPEEYRFNGRRGIEIGSPRYAKDIVNAMLNYGYSILLAECVKAVELAGLDPYAGFLHVDVSGRSSLAIDLMENFRQQVVDRVVLRLISYRQIKPEDCEKRNMVCQLSDNARRLLLASLLERLDSKTQYRGRNLAYSSIILLHARDVVAFLRGERRYEGFVQKW</sequence>
<comment type="function">
    <text evidence="9">CRISPR (clustered regularly interspaced short palindromic repeat), is an adaptive immune system that provides protection against mobile genetic elements (viruses, transposable elements and conjugative plasmids). CRISPR clusters contain spacers, sequences complementary to antecedent mobile elements, and target invading nucleic acids. CRISPR clusters are transcribed and processed into CRISPR RNA (crRNA). Acts as a dsDNA endonuclease. Involved in the integration of spacer DNA into the CRISPR cassette.</text>
</comment>